<dbReference type="EMBL" id="OZ037954">
    <property type="protein sequence ID" value="CAL1699694.1"/>
    <property type="molecule type" value="Genomic_DNA"/>
</dbReference>
<dbReference type="InterPro" id="IPR044752">
    <property type="entry name" value="PIN-like_EXO1"/>
</dbReference>
<evidence type="ECO:0000256" key="4">
    <source>
        <dbReference type="ARBA" id="ARBA00022723"/>
    </source>
</evidence>
<evidence type="ECO:0000313" key="13">
    <source>
        <dbReference type="EMBL" id="CAL1699694.1"/>
    </source>
</evidence>
<feature type="region of interest" description="Disordered" evidence="10">
    <location>
        <begin position="739"/>
        <end position="759"/>
    </location>
</feature>
<dbReference type="Proteomes" id="UP001497453">
    <property type="component" value="Chromosome 11"/>
</dbReference>
<dbReference type="CDD" id="cd09857">
    <property type="entry name" value="PIN_EXO1"/>
    <property type="match status" value="1"/>
</dbReference>
<dbReference type="SMART" id="SM00484">
    <property type="entry name" value="XPGI"/>
    <property type="match status" value="1"/>
</dbReference>
<evidence type="ECO:0000256" key="2">
    <source>
        <dbReference type="ARBA" id="ARBA00004123"/>
    </source>
</evidence>
<feature type="domain" description="XPG N-terminal" evidence="12">
    <location>
        <begin position="1"/>
        <end position="99"/>
    </location>
</feature>
<evidence type="ECO:0000256" key="8">
    <source>
        <dbReference type="ARBA" id="ARBA00023204"/>
    </source>
</evidence>
<evidence type="ECO:0000313" key="14">
    <source>
        <dbReference type="Proteomes" id="UP001497453"/>
    </source>
</evidence>
<keyword evidence="7" id="KW-0460">Magnesium</keyword>
<evidence type="ECO:0000259" key="12">
    <source>
        <dbReference type="SMART" id="SM00485"/>
    </source>
</evidence>
<keyword evidence="9" id="KW-0539">Nucleus</keyword>
<evidence type="ECO:0000256" key="1">
    <source>
        <dbReference type="ARBA" id="ARBA00001946"/>
    </source>
</evidence>
<dbReference type="InterPro" id="IPR029060">
    <property type="entry name" value="PIN-like_dom_sf"/>
</dbReference>
<keyword evidence="5" id="KW-0227">DNA damage</keyword>
<dbReference type="PROSITE" id="PS00842">
    <property type="entry name" value="XPG_2"/>
    <property type="match status" value="1"/>
</dbReference>
<dbReference type="Pfam" id="PF00867">
    <property type="entry name" value="XPG_I"/>
    <property type="match status" value="1"/>
</dbReference>
<protein>
    <recommendedName>
        <fullName evidence="15">Exonuclease 1</fullName>
    </recommendedName>
</protein>
<proteinExistence type="predicted"/>
<evidence type="ECO:0000256" key="3">
    <source>
        <dbReference type="ARBA" id="ARBA00022722"/>
    </source>
</evidence>
<dbReference type="PANTHER" id="PTHR11081:SF65">
    <property type="entry name" value="DNA DAMAGE-INDUCIBLE PROTEIN DIN7-RELATED"/>
    <property type="match status" value="1"/>
</dbReference>
<feature type="domain" description="XPG-I" evidence="11">
    <location>
        <begin position="138"/>
        <end position="207"/>
    </location>
</feature>
<dbReference type="InterPro" id="IPR006085">
    <property type="entry name" value="XPG_DNA_repair_N"/>
</dbReference>
<evidence type="ECO:0000256" key="7">
    <source>
        <dbReference type="ARBA" id="ARBA00022842"/>
    </source>
</evidence>
<dbReference type="InterPro" id="IPR036279">
    <property type="entry name" value="5-3_exonuclease_C_sf"/>
</dbReference>
<evidence type="ECO:0000259" key="11">
    <source>
        <dbReference type="SMART" id="SM00484"/>
    </source>
</evidence>
<dbReference type="PRINTS" id="PR00853">
    <property type="entry name" value="XPGRADSUPER"/>
</dbReference>
<feature type="compositionally biased region" description="Basic and acidic residues" evidence="10">
    <location>
        <begin position="444"/>
        <end position="457"/>
    </location>
</feature>
<name>A0ABP1CXS4_9APHY</name>
<dbReference type="Gene3D" id="3.40.50.1010">
    <property type="entry name" value="5'-nuclease"/>
    <property type="match status" value="1"/>
</dbReference>
<dbReference type="CDD" id="cd09901">
    <property type="entry name" value="H3TH_FEN1-like"/>
    <property type="match status" value="1"/>
</dbReference>
<feature type="region of interest" description="Disordered" evidence="10">
    <location>
        <begin position="82"/>
        <end position="108"/>
    </location>
</feature>
<dbReference type="Pfam" id="PF00752">
    <property type="entry name" value="XPG_N"/>
    <property type="match status" value="1"/>
</dbReference>
<feature type="compositionally biased region" description="Basic and acidic residues" evidence="10">
    <location>
        <begin position="86"/>
        <end position="101"/>
    </location>
</feature>
<keyword evidence="6" id="KW-0378">Hydrolase</keyword>
<evidence type="ECO:0000256" key="10">
    <source>
        <dbReference type="SAM" id="MobiDB-lite"/>
    </source>
</evidence>
<dbReference type="SMART" id="SM00279">
    <property type="entry name" value="HhH2"/>
    <property type="match status" value="1"/>
</dbReference>
<dbReference type="InterPro" id="IPR006084">
    <property type="entry name" value="XPG/Rad2"/>
</dbReference>
<comment type="subcellular location">
    <subcellularLocation>
        <location evidence="2">Nucleus</location>
    </subcellularLocation>
</comment>
<keyword evidence="14" id="KW-1185">Reference proteome</keyword>
<feature type="compositionally biased region" description="Acidic residues" evidence="10">
    <location>
        <begin position="512"/>
        <end position="527"/>
    </location>
</feature>
<organism evidence="13 14">
    <name type="scientific">Somion occarium</name>
    <dbReference type="NCBI Taxonomy" id="3059160"/>
    <lineage>
        <taxon>Eukaryota</taxon>
        <taxon>Fungi</taxon>
        <taxon>Dikarya</taxon>
        <taxon>Basidiomycota</taxon>
        <taxon>Agaricomycotina</taxon>
        <taxon>Agaricomycetes</taxon>
        <taxon>Polyporales</taxon>
        <taxon>Cerrenaceae</taxon>
        <taxon>Somion</taxon>
    </lineage>
</organism>
<feature type="region of interest" description="Disordered" evidence="10">
    <location>
        <begin position="444"/>
        <end position="472"/>
    </location>
</feature>
<dbReference type="PANTHER" id="PTHR11081">
    <property type="entry name" value="FLAP ENDONUCLEASE FAMILY MEMBER"/>
    <property type="match status" value="1"/>
</dbReference>
<evidence type="ECO:0000256" key="5">
    <source>
        <dbReference type="ARBA" id="ARBA00022763"/>
    </source>
</evidence>
<dbReference type="SUPFAM" id="SSF47807">
    <property type="entry name" value="5' to 3' exonuclease, C-terminal subdomain"/>
    <property type="match status" value="1"/>
</dbReference>
<dbReference type="SMART" id="SM00485">
    <property type="entry name" value="XPGN"/>
    <property type="match status" value="1"/>
</dbReference>
<accession>A0ABP1CXS4</accession>
<dbReference type="InterPro" id="IPR008918">
    <property type="entry name" value="HhH2"/>
</dbReference>
<dbReference type="InterPro" id="IPR006086">
    <property type="entry name" value="XPG-I_dom"/>
</dbReference>
<evidence type="ECO:0000256" key="6">
    <source>
        <dbReference type="ARBA" id="ARBA00022801"/>
    </source>
</evidence>
<gene>
    <name evidence="13" type="ORF">GFSPODELE1_LOCUS2798</name>
</gene>
<evidence type="ECO:0000256" key="9">
    <source>
        <dbReference type="ARBA" id="ARBA00023242"/>
    </source>
</evidence>
<dbReference type="PROSITE" id="PS00841">
    <property type="entry name" value="XPG_1"/>
    <property type="match status" value="1"/>
</dbReference>
<keyword evidence="3" id="KW-0540">Nuclease</keyword>
<feature type="region of interest" description="Disordered" evidence="10">
    <location>
        <begin position="490"/>
        <end position="607"/>
    </location>
</feature>
<keyword evidence="8" id="KW-0234">DNA repair</keyword>
<dbReference type="Gene3D" id="1.10.150.20">
    <property type="entry name" value="5' to 3' exonuclease, C-terminal subdomain"/>
    <property type="match status" value="1"/>
</dbReference>
<dbReference type="SUPFAM" id="SSF88723">
    <property type="entry name" value="PIN domain-like"/>
    <property type="match status" value="1"/>
</dbReference>
<evidence type="ECO:0008006" key="15">
    <source>
        <dbReference type="Google" id="ProtNLM"/>
    </source>
</evidence>
<keyword evidence="4" id="KW-0479">Metal-binding</keyword>
<comment type="cofactor">
    <cofactor evidence="1">
        <name>Mg(2+)</name>
        <dbReference type="ChEBI" id="CHEBI:18420"/>
    </cofactor>
</comment>
<dbReference type="InterPro" id="IPR019974">
    <property type="entry name" value="XPG_CS"/>
</dbReference>
<sequence length="804" mass="88242">MGISGLLPLLKPIQVQRHLSEYAGQTIAVDAYVWLHRGTYACAADLATGKNTTKYVDYAMHRVRLLRHHNITPYIVFDGGPLPAKKGTESERKQRRDENLDRANSLAAQGKHTQAREFYVKCIDVTPQMAYQLIKALRAESVPYVVAPYEADAQLAYLERIGLVDGILTEDSDLLVFGCKTVLLKLDAVEAMVTSISRVDFASLGATTVGGFSLLGWSDVQFRAMAILSGCDYLPSISGVGLKTAWALLKKHRTIENAVRALRLEGKKDVPKGYLEAFRLAENVFLHQRVYDPTQEQLVYLTDVPDGEDWDEAKEAHVGRYIEPSLAKRIAEGDACPITLLPMEDINPTFVPRALKPIPMNILLSSKSDAKGKGKAKALFSEKANSTGILNFFRESAAKSRAAVTAKSASQPVPRLGTGSSEKSRIVAGRASGKRTLAEVLDHDLAAKRKKREETERPATPARYTPTDTPSRFFGVASSSTMKLPAGIELERTAGPSRPRLSEGNKENITSIDEDEVDEFSCEEEADPVMQEDGYISPSPSLSRFDTPELSSPLRPGTSSSKLSVDDMEDDGFGADILSSPPSIRSKPPAFRKGRNTRAPTPVDQQHAGRVLVCSTPTKSGKVKTDMVPGPDLQDIFSDWNDVGDHFDNSADISVASEASSHGPNTPEDSRILREIQVAEALDEILSDDEDNSELRARQQRIVDGWRKQYASRPRKFPAYGAPRRRETTITPEGRQRLKNSLAPKTASTAKHSPRQKPPITRTTAFVNLEGNPGNVQSTRHAIRVEGILPSARSKLEGFRYAAA</sequence>
<reference evidence="14" key="1">
    <citation type="submission" date="2024-04" db="EMBL/GenBank/DDBJ databases">
        <authorList>
            <person name="Shaw F."/>
            <person name="Minotto A."/>
        </authorList>
    </citation>
    <scope>NUCLEOTIDE SEQUENCE [LARGE SCALE GENOMIC DNA]</scope>
</reference>